<keyword evidence="3 4" id="KW-0687">Ribonucleoprotein</keyword>
<evidence type="ECO:0000256" key="2">
    <source>
        <dbReference type="ARBA" id="ARBA00022980"/>
    </source>
</evidence>
<dbReference type="GeneID" id="37272989"/>
<protein>
    <recommendedName>
        <fullName evidence="4">60S ribosomal protein L6</fullName>
    </recommendedName>
</protein>
<dbReference type="InterPro" id="IPR041997">
    <property type="entry name" value="Ribosomal_eL6_KOW"/>
</dbReference>
<sequence>MSQNTASAAPGVNASGSAPEKLETPSLLDFSTFPPDALHAYVTTHNLAHSYPRAAVSSPAPASGNGAGADAAASSSTPEFADADAAAAYLGGLAGRHFTAAPAPKEGEVVVGFLLRCKVGVTMNSKIAPSAGRVSRTKAYKKKGGYKHTDRKGVKAAVEAPATSSTKSLKKGGDRSVPTAKASRFYPSEDVAVPKQTRKVAYPAHLRKSITPGTVLILLAGRFRGKRVVFLKQLESGLLLVTGPFKVNGVPIRRVNQAYVIATSTKLDIGSVEVDAKLNDSYFARAATKGAKPEASFFADPANKEAHPAGKAADQKALDKALLAAISPVQKKYLAATFSLSNGTYPHNMRF</sequence>
<dbReference type="PANTHER" id="PTHR10715:SF0">
    <property type="entry name" value="LARGE RIBOSOMAL SUBUNIT PROTEIN EL6"/>
    <property type="match status" value="1"/>
</dbReference>
<dbReference type="Proteomes" id="UP000245946">
    <property type="component" value="Unassembled WGS sequence"/>
</dbReference>
<reference evidence="6 7" key="1">
    <citation type="journal article" date="2018" name="Mol. Biol. Evol.">
        <title>Broad Genomic Sampling Reveals a Smut Pathogenic Ancestry of the Fungal Clade Ustilaginomycotina.</title>
        <authorList>
            <person name="Kijpornyongpan T."/>
            <person name="Mondo S.J."/>
            <person name="Barry K."/>
            <person name="Sandor L."/>
            <person name="Lee J."/>
            <person name="Lipzen A."/>
            <person name="Pangilinan J."/>
            <person name="LaButti K."/>
            <person name="Hainaut M."/>
            <person name="Henrissat B."/>
            <person name="Grigoriev I.V."/>
            <person name="Spatafora J.W."/>
            <person name="Aime M.C."/>
        </authorList>
    </citation>
    <scope>NUCLEOTIDE SEQUENCE [LARGE SCALE GENOMIC DNA]</scope>
    <source>
        <strain evidence="6 7">MCA 4186</strain>
    </source>
</reference>
<comment type="similarity">
    <text evidence="1 4">Belongs to the eukaryotic ribosomal protein eL6 family.</text>
</comment>
<dbReference type="GO" id="GO:0003735">
    <property type="term" value="F:structural constituent of ribosome"/>
    <property type="evidence" value="ECO:0007669"/>
    <property type="project" value="InterPro"/>
</dbReference>
<evidence type="ECO:0000256" key="3">
    <source>
        <dbReference type="ARBA" id="ARBA00023274"/>
    </source>
</evidence>
<dbReference type="Pfam" id="PF01159">
    <property type="entry name" value="Ribosomal_L6e"/>
    <property type="match status" value="1"/>
</dbReference>
<dbReference type="GO" id="GO:0022625">
    <property type="term" value="C:cytosolic large ribosomal subunit"/>
    <property type="evidence" value="ECO:0007669"/>
    <property type="project" value="TreeGrafter"/>
</dbReference>
<keyword evidence="7" id="KW-1185">Reference proteome</keyword>
<accession>A0A316Z5A2</accession>
<evidence type="ECO:0000256" key="4">
    <source>
        <dbReference type="RuleBase" id="RU000662"/>
    </source>
</evidence>
<dbReference type="InterPro" id="IPR014722">
    <property type="entry name" value="Rib_uL2_dom2"/>
</dbReference>
<feature type="region of interest" description="Disordered" evidence="5">
    <location>
        <begin position="1"/>
        <end position="20"/>
    </location>
</feature>
<organism evidence="6 7">
    <name type="scientific">Tilletiopsis washingtonensis</name>
    <dbReference type="NCBI Taxonomy" id="58919"/>
    <lineage>
        <taxon>Eukaryota</taxon>
        <taxon>Fungi</taxon>
        <taxon>Dikarya</taxon>
        <taxon>Basidiomycota</taxon>
        <taxon>Ustilaginomycotina</taxon>
        <taxon>Exobasidiomycetes</taxon>
        <taxon>Entylomatales</taxon>
        <taxon>Entylomatales incertae sedis</taxon>
        <taxon>Tilletiopsis</taxon>
    </lineage>
</organism>
<name>A0A316Z5A2_9BASI</name>
<feature type="region of interest" description="Disordered" evidence="5">
    <location>
        <begin position="55"/>
        <end position="75"/>
    </location>
</feature>
<dbReference type="PROSITE" id="PS01170">
    <property type="entry name" value="RIBOSOMAL_L6E"/>
    <property type="match status" value="1"/>
</dbReference>
<feature type="region of interest" description="Disordered" evidence="5">
    <location>
        <begin position="142"/>
        <end position="180"/>
    </location>
</feature>
<dbReference type="InterPro" id="IPR008991">
    <property type="entry name" value="Translation_prot_SH3-like_sf"/>
</dbReference>
<evidence type="ECO:0000256" key="5">
    <source>
        <dbReference type="SAM" id="MobiDB-lite"/>
    </source>
</evidence>
<dbReference type="InterPro" id="IPR049633">
    <property type="entry name" value="Ribosomal_eL6_CS"/>
</dbReference>
<evidence type="ECO:0000313" key="6">
    <source>
        <dbReference type="EMBL" id="PWN96234.1"/>
    </source>
</evidence>
<dbReference type="InterPro" id="IPR000915">
    <property type="entry name" value="60S_ribosomal_eL6"/>
</dbReference>
<dbReference type="STRING" id="58919.A0A316Z5A2"/>
<dbReference type="GO" id="GO:0003723">
    <property type="term" value="F:RNA binding"/>
    <property type="evidence" value="ECO:0007669"/>
    <property type="project" value="TreeGrafter"/>
</dbReference>
<dbReference type="GO" id="GO:0002181">
    <property type="term" value="P:cytoplasmic translation"/>
    <property type="evidence" value="ECO:0007669"/>
    <property type="project" value="TreeGrafter"/>
</dbReference>
<dbReference type="AlphaFoldDB" id="A0A316Z5A2"/>
<dbReference type="SUPFAM" id="SSF50104">
    <property type="entry name" value="Translation proteins SH3-like domain"/>
    <property type="match status" value="1"/>
</dbReference>
<dbReference type="FunFam" id="2.30.30.30:FF:000014">
    <property type="entry name" value="60S ribosomal protein L6"/>
    <property type="match status" value="1"/>
</dbReference>
<evidence type="ECO:0000256" key="1">
    <source>
        <dbReference type="ARBA" id="ARBA00010592"/>
    </source>
</evidence>
<dbReference type="CDD" id="cd13156">
    <property type="entry name" value="KOW_RPL6"/>
    <property type="match status" value="1"/>
</dbReference>
<gene>
    <name evidence="6" type="ORF">FA09DRAFT_362183</name>
</gene>
<evidence type="ECO:0000313" key="7">
    <source>
        <dbReference type="Proteomes" id="UP000245946"/>
    </source>
</evidence>
<proteinExistence type="inferred from homology"/>
<dbReference type="GO" id="GO:0000027">
    <property type="term" value="P:ribosomal large subunit assembly"/>
    <property type="evidence" value="ECO:0007669"/>
    <property type="project" value="TreeGrafter"/>
</dbReference>
<dbReference type="PANTHER" id="PTHR10715">
    <property type="entry name" value="60S RIBOSOMAL PROTEIN L6"/>
    <property type="match status" value="1"/>
</dbReference>
<dbReference type="EMBL" id="KZ819300">
    <property type="protein sequence ID" value="PWN96234.1"/>
    <property type="molecule type" value="Genomic_DNA"/>
</dbReference>
<dbReference type="RefSeq" id="XP_025596513.1">
    <property type="nucleotide sequence ID" value="XM_025745445.1"/>
</dbReference>
<keyword evidence="2 4" id="KW-0689">Ribosomal protein</keyword>
<dbReference type="Gene3D" id="2.30.30.30">
    <property type="match status" value="1"/>
</dbReference>
<dbReference type="OrthoDB" id="2436667at2759"/>